<dbReference type="Pfam" id="PF08019">
    <property type="entry name" value="EptA_B_N"/>
    <property type="match status" value="1"/>
</dbReference>
<dbReference type="Pfam" id="PF00884">
    <property type="entry name" value="Sulfatase"/>
    <property type="match status" value="1"/>
</dbReference>
<reference evidence="11 12" key="1">
    <citation type="journal article" date="2006" name="J. Bacteriol.">
        <title>Comparison of the genome sequence of the poultry pathogen Bordetella avium with those of B. bronchiseptica, B. pertussis, and B. parapertussis reveals extensive diversity in surface structures associated with host interaction.</title>
        <authorList>
            <person name="Sebaihia M."/>
            <person name="Preston A."/>
            <person name="Maskell D.J."/>
            <person name="Kuzmiak H."/>
            <person name="Connell T.D."/>
            <person name="King N.D."/>
            <person name="Orndorff P.E."/>
            <person name="Miyamoto D.M."/>
            <person name="Thomson N.R."/>
            <person name="Harris D."/>
            <person name="Goble A."/>
            <person name="Lord A."/>
            <person name="Murphy L."/>
            <person name="Quail M.A."/>
            <person name="Rutter S."/>
            <person name="Squares R."/>
            <person name="Squares S."/>
            <person name="Woodward J."/>
            <person name="Parkhill J."/>
            <person name="Temple L.M."/>
        </authorList>
    </citation>
    <scope>NUCLEOTIDE SEQUENCE [LARGE SCALE GENOMIC DNA]</scope>
    <source>
        <strain evidence="11 12">197N</strain>
    </source>
</reference>
<feature type="transmembrane region" description="Helical" evidence="8">
    <location>
        <begin position="126"/>
        <end position="147"/>
    </location>
</feature>
<dbReference type="Gene3D" id="3.40.720.10">
    <property type="entry name" value="Alkaline Phosphatase, subunit A"/>
    <property type="match status" value="1"/>
</dbReference>
<name>Q2KYT1_BORA1</name>
<feature type="domain" description="Phosphoethanolamine transferase N-terminal" evidence="10">
    <location>
        <begin position="68"/>
        <end position="211"/>
    </location>
</feature>
<gene>
    <name evidence="11" type="ordered locus">BAV0468</name>
</gene>
<evidence type="ECO:0000256" key="8">
    <source>
        <dbReference type="SAM" id="Phobius"/>
    </source>
</evidence>
<dbReference type="InterPro" id="IPR000917">
    <property type="entry name" value="Sulfatase_N"/>
</dbReference>
<dbReference type="eggNOG" id="COG2194">
    <property type="taxonomic scope" value="Bacteria"/>
</dbReference>
<dbReference type="EMBL" id="AM167904">
    <property type="protein sequence ID" value="CAJ48073.1"/>
    <property type="molecule type" value="Genomic_DNA"/>
</dbReference>
<dbReference type="CDD" id="cd16017">
    <property type="entry name" value="LptA"/>
    <property type="match status" value="1"/>
</dbReference>
<organism evidence="11 12">
    <name type="scientific">Bordetella avium (strain 197N)</name>
    <dbReference type="NCBI Taxonomy" id="360910"/>
    <lineage>
        <taxon>Bacteria</taxon>
        <taxon>Pseudomonadati</taxon>
        <taxon>Pseudomonadota</taxon>
        <taxon>Betaproteobacteria</taxon>
        <taxon>Burkholderiales</taxon>
        <taxon>Alcaligenaceae</taxon>
        <taxon>Bordetella</taxon>
    </lineage>
</organism>
<dbReference type="Proteomes" id="UP000001977">
    <property type="component" value="Chromosome"/>
</dbReference>
<dbReference type="GO" id="GO:0016776">
    <property type="term" value="F:phosphotransferase activity, phosphate group as acceptor"/>
    <property type="evidence" value="ECO:0007669"/>
    <property type="project" value="TreeGrafter"/>
</dbReference>
<dbReference type="PANTHER" id="PTHR30443">
    <property type="entry name" value="INNER MEMBRANE PROTEIN"/>
    <property type="match status" value="1"/>
</dbReference>
<dbReference type="HOGENOM" id="CLU_018534_1_1_4"/>
<evidence type="ECO:0000256" key="7">
    <source>
        <dbReference type="ARBA" id="ARBA00023136"/>
    </source>
</evidence>
<keyword evidence="5 8" id="KW-0812">Transmembrane</keyword>
<dbReference type="NCBIfam" id="NF007160">
    <property type="entry name" value="PRK09598.1"/>
    <property type="match status" value="1"/>
</dbReference>
<evidence type="ECO:0000259" key="9">
    <source>
        <dbReference type="Pfam" id="PF00884"/>
    </source>
</evidence>
<keyword evidence="2" id="KW-1003">Cell membrane</keyword>
<feature type="transmembrane region" description="Helical" evidence="8">
    <location>
        <begin position="159"/>
        <end position="184"/>
    </location>
</feature>
<dbReference type="GO" id="GO:0009244">
    <property type="term" value="P:lipopolysaccharide core region biosynthetic process"/>
    <property type="evidence" value="ECO:0007669"/>
    <property type="project" value="TreeGrafter"/>
</dbReference>
<evidence type="ECO:0000256" key="3">
    <source>
        <dbReference type="ARBA" id="ARBA00022519"/>
    </source>
</evidence>
<dbReference type="InterPro" id="IPR040423">
    <property type="entry name" value="PEA_transferase"/>
</dbReference>
<protein>
    <submittedName>
        <fullName evidence="11">Membrane-associated sulfatase</fullName>
    </submittedName>
</protein>
<evidence type="ECO:0000313" key="11">
    <source>
        <dbReference type="EMBL" id="CAJ48073.1"/>
    </source>
</evidence>
<evidence type="ECO:0000256" key="1">
    <source>
        <dbReference type="ARBA" id="ARBA00004429"/>
    </source>
</evidence>
<dbReference type="GO" id="GO:0005886">
    <property type="term" value="C:plasma membrane"/>
    <property type="evidence" value="ECO:0007669"/>
    <property type="project" value="UniProtKB-SubCell"/>
</dbReference>
<keyword evidence="12" id="KW-1185">Reference proteome</keyword>
<dbReference type="InterPro" id="IPR017850">
    <property type="entry name" value="Alkaline_phosphatase_core_sf"/>
</dbReference>
<evidence type="ECO:0000256" key="2">
    <source>
        <dbReference type="ARBA" id="ARBA00022475"/>
    </source>
</evidence>
<dbReference type="InterPro" id="IPR012549">
    <property type="entry name" value="EptA-like_N"/>
</dbReference>
<feature type="transmembrane region" description="Helical" evidence="8">
    <location>
        <begin position="54"/>
        <end position="77"/>
    </location>
</feature>
<keyword evidence="6 8" id="KW-1133">Transmembrane helix</keyword>
<dbReference type="InterPro" id="IPR058130">
    <property type="entry name" value="PEA_transf_C"/>
</dbReference>
<keyword evidence="4" id="KW-0808">Transferase</keyword>
<dbReference type="KEGG" id="bav:BAV0468"/>
<dbReference type="SUPFAM" id="SSF53649">
    <property type="entry name" value="Alkaline phosphatase-like"/>
    <property type="match status" value="1"/>
</dbReference>
<evidence type="ECO:0000256" key="5">
    <source>
        <dbReference type="ARBA" id="ARBA00022692"/>
    </source>
</evidence>
<keyword evidence="3" id="KW-0997">Cell inner membrane</keyword>
<sequence length="528" mass="57703">MRLAPPTPVSLASFRTPPACSRTAFAALFVLLNSLLFIWPLLRYAARHNDGHINILITLILTQAGLSFLLLALFALLSRRAAKLAAALLLIGNAIALYFINTYGVLIDRAMMGNVLSTDWAESSELLHPMLGFYVLVLGLLPAALLWRLRLRSGGRLHLAASAGTVLLALLAWLYAASGSWLWLDQHAKRLGGLVLPWSYLVNTVRYASHEAGQQTVQRLLPDAALPPPLAEKEVVVLVIGEAARAANIAHYGYERDTNPYTRDTTLLALPGARSCATYTTASLACMLSHKGDAASLPVSDEPLPSYLSRQGVDVIWRGNNSGEPRIAVNTYEQRGDIAQDCPECDGHDADLLHGLAKRIQASTSERVFVVLHLAGSHGPAYHRKHPPAFTAFTPVCRSVQPSECSSESLINAYDNTLVYTDYVLGSLIGMLSSLPYPATLLYAADHGESLGEHGWYLHGAPNALAPDVQRDIPFYLWLSDSHPRLRLPTQAPDDLSHNHVFHSVLGAFGMQSPIYQPEHNLFREKTP</sequence>
<dbReference type="AlphaFoldDB" id="Q2KYT1"/>
<feature type="transmembrane region" description="Helical" evidence="8">
    <location>
        <begin position="23"/>
        <end position="42"/>
    </location>
</feature>
<dbReference type="PANTHER" id="PTHR30443:SF0">
    <property type="entry name" value="PHOSPHOETHANOLAMINE TRANSFERASE EPTA"/>
    <property type="match status" value="1"/>
</dbReference>
<feature type="domain" description="Sulfatase N-terminal" evidence="9">
    <location>
        <begin position="236"/>
        <end position="511"/>
    </location>
</feature>
<comment type="subcellular location">
    <subcellularLocation>
        <location evidence="1">Cell inner membrane</location>
        <topology evidence="1">Multi-pass membrane protein</topology>
    </subcellularLocation>
</comment>
<evidence type="ECO:0000259" key="10">
    <source>
        <dbReference type="Pfam" id="PF08019"/>
    </source>
</evidence>
<proteinExistence type="predicted"/>
<feature type="transmembrane region" description="Helical" evidence="8">
    <location>
        <begin position="84"/>
        <end position="106"/>
    </location>
</feature>
<evidence type="ECO:0000256" key="6">
    <source>
        <dbReference type="ARBA" id="ARBA00022989"/>
    </source>
</evidence>
<keyword evidence="7 8" id="KW-0472">Membrane</keyword>
<evidence type="ECO:0000313" key="12">
    <source>
        <dbReference type="Proteomes" id="UP000001977"/>
    </source>
</evidence>
<accession>Q2KYT1</accession>
<evidence type="ECO:0000256" key="4">
    <source>
        <dbReference type="ARBA" id="ARBA00022679"/>
    </source>
</evidence>
<dbReference type="STRING" id="360910.BAV0468"/>